<gene>
    <name evidence="2" type="ORF">CHU93_09425</name>
</gene>
<evidence type="ECO:0000313" key="2">
    <source>
        <dbReference type="EMBL" id="OYQ28180.1"/>
    </source>
</evidence>
<dbReference type="AlphaFoldDB" id="A0A255YI89"/>
<dbReference type="EMBL" id="NOXT01000111">
    <property type="protein sequence ID" value="OYQ28180.1"/>
    <property type="molecule type" value="Genomic_DNA"/>
</dbReference>
<dbReference type="PANTHER" id="PTHR42935:SF1">
    <property type="entry name" value="SLR0930 PROTEIN"/>
    <property type="match status" value="1"/>
</dbReference>
<comment type="caution">
    <text evidence="2">The sequence shown here is derived from an EMBL/GenBank/DDBJ whole genome shotgun (WGS) entry which is preliminary data.</text>
</comment>
<dbReference type="Proteomes" id="UP000216991">
    <property type="component" value="Unassembled WGS sequence"/>
</dbReference>
<evidence type="ECO:0000313" key="3">
    <source>
        <dbReference type="Proteomes" id="UP000216991"/>
    </source>
</evidence>
<dbReference type="InterPro" id="IPR003593">
    <property type="entry name" value="AAA+_ATPase"/>
</dbReference>
<proteinExistence type="predicted"/>
<organism evidence="2 3">
    <name type="scientific">Sandarakinorhabdus cyanobacteriorum</name>
    <dbReference type="NCBI Taxonomy" id="1981098"/>
    <lineage>
        <taxon>Bacteria</taxon>
        <taxon>Pseudomonadati</taxon>
        <taxon>Pseudomonadota</taxon>
        <taxon>Alphaproteobacteria</taxon>
        <taxon>Sphingomonadales</taxon>
        <taxon>Sphingosinicellaceae</taxon>
        <taxon>Sandarakinorhabdus</taxon>
    </lineage>
</organism>
<dbReference type="CDD" id="cd00009">
    <property type="entry name" value="AAA"/>
    <property type="match status" value="1"/>
</dbReference>
<reference evidence="2 3" key="1">
    <citation type="submission" date="2017-07" db="EMBL/GenBank/DDBJ databases">
        <title>Sandarakinorhabdus cyanobacteriorum sp. nov., a novel bacterium isolated from cyanobacterial aggregates in a eutrophic lake.</title>
        <authorList>
            <person name="Cai H."/>
        </authorList>
    </citation>
    <scope>NUCLEOTIDE SEQUENCE [LARGE SCALE GENOMIC DNA]</scope>
    <source>
        <strain evidence="2 3">TH057</strain>
    </source>
</reference>
<dbReference type="Pfam" id="PF05673">
    <property type="entry name" value="DUF815"/>
    <property type="match status" value="1"/>
</dbReference>
<feature type="domain" description="AAA+ ATPase" evidence="1">
    <location>
        <begin position="72"/>
        <end position="213"/>
    </location>
</feature>
<dbReference type="SUPFAM" id="SSF52540">
    <property type="entry name" value="P-loop containing nucleoside triphosphate hydrolases"/>
    <property type="match status" value="1"/>
</dbReference>
<name>A0A255YI89_9SPHN</name>
<dbReference type="PANTHER" id="PTHR42935">
    <property type="entry name" value="SLR0930 PROTEIN"/>
    <property type="match status" value="1"/>
</dbReference>
<dbReference type="Gene3D" id="3.40.50.300">
    <property type="entry name" value="P-loop containing nucleotide triphosphate hydrolases"/>
    <property type="match status" value="1"/>
</dbReference>
<evidence type="ECO:0000259" key="1">
    <source>
        <dbReference type="SMART" id="SM00382"/>
    </source>
</evidence>
<keyword evidence="3" id="KW-1185">Reference proteome</keyword>
<accession>A0A255YI89</accession>
<dbReference type="SMART" id="SM00382">
    <property type="entry name" value="AAA"/>
    <property type="match status" value="1"/>
</dbReference>
<dbReference type="OrthoDB" id="9812140at2"/>
<protein>
    <submittedName>
        <fullName evidence="2">ATPase</fullName>
    </submittedName>
</protein>
<dbReference type="InterPro" id="IPR008533">
    <property type="entry name" value="DUF815"/>
</dbReference>
<sequence length="269" mass="28334">MLLERIAAALERRYPPAPAAANPARGHWFGWSGSGLTALPPARTTPLALYQGVGAQAAALLENSHRHAAGLPAHDALLWGARGMGKSSLARSVVADLLAGGHDIALVQVMLPALASLPGLFAALADVRRPFLLFLDDVSLGADAAEVHALRSLLDGGVQARPDHVRLIVTSNRRQLVPRSMADNDAINPRDAADDHLALADRFGLRLGFHPCDQADYLAMCAAYAKAHGLAFDPAAALAWAVARGARSGRVAWQFTVEQAGAQGVPLRQ</sequence>
<dbReference type="InterPro" id="IPR027417">
    <property type="entry name" value="P-loop_NTPase"/>
</dbReference>